<reference evidence="1 2" key="1">
    <citation type="submission" date="2018-06" db="EMBL/GenBank/DDBJ databases">
        <title>Comparative genomics reveals the genomic features of Rhizophagus irregularis, R. cerebriforme, R. diaphanum and Gigaspora rosea, and their symbiotic lifestyle signature.</title>
        <authorList>
            <person name="Morin E."/>
            <person name="San Clemente H."/>
            <person name="Chen E.C.H."/>
            <person name="De La Providencia I."/>
            <person name="Hainaut M."/>
            <person name="Kuo A."/>
            <person name="Kohler A."/>
            <person name="Murat C."/>
            <person name="Tang N."/>
            <person name="Roy S."/>
            <person name="Loubradou J."/>
            <person name="Henrissat B."/>
            <person name="Grigoriev I.V."/>
            <person name="Corradi N."/>
            <person name="Roux C."/>
            <person name="Martin F.M."/>
        </authorList>
    </citation>
    <scope>NUCLEOTIDE SEQUENCE [LARGE SCALE GENOMIC DNA]</scope>
    <source>
        <strain evidence="1 2">DAOM 194757</strain>
    </source>
</reference>
<gene>
    <name evidence="1" type="ORF">C2G38_2167220</name>
</gene>
<dbReference type="OrthoDB" id="2423121at2759"/>
<keyword evidence="2" id="KW-1185">Reference proteome</keyword>
<proteinExistence type="predicted"/>
<accession>A0A397VT36</accession>
<evidence type="ECO:0000313" key="1">
    <source>
        <dbReference type="EMBL" id="RIB24921.1"/>
    </source>
</evidence>
<sequence length="232" mass="27292">MIFKHHSYRVKEIQDVLDKELEYTRVEEYKEQIPTFDLSTILKTYFSSIEKINNTVIDSMIQEQTSIDYFEGAREDDYKVTKIHLADIMSSNQILEIWRVVISWLIAARWYKDNFTNDNDILQQPPITLCVNSDQYQSIIEHLTYKFDYIKQIRSAEVYSLPLQEVNSTRQKYGRGQGIIRKALDIAIATNSFDELMGICHGFILDKQEIQESTEKMDDDIECNIKNPIIIK</sequence>
<dbReference type="EMBL" id="QKWP01000195">
    <property type="protein sequence ID" value="RIB24921.1"/>
    <property type="molecule type" value="Genomic_DNA"/>
</dbReference>
<organism evidence="1 2">
    <name type="scientific">Gigaspora rosea</name>
    <dbReference type="NCBI Taxonomy" id="44941"/>
    <lineage>
        <taxon>Eukaryota</taxon>
        <taxon>Fungi</taxon>
        <taxon>Fungi incertae sedis</taxon>
        <taxon>Mucoromycota</taxon>
        <taxon>Glomeromycotina</taxon>
        <taxon>Glomeromycetes</taxon>
        <taxon>Diversisporales</taxon>
        <taxon>Gigasporaceae</taxon>
        <taxon>Gigaspora</taxon>
    </lineage>
</organism>
<evidence type="ECO:0000313" key="2">
    <source>
        <dbReference type="Proteomes" id="UP000266673"/>
    </source>
</evidence>
<dbReference type="AlphaFoldDB" id="A0A397VT36"/>
<dbReference type="Proteomes" id="UP000266673">
    <property type="component" value="Unassembled WGS sequence"/>
</dbReference>
<name>A0A397VT36_9GLOM</name>
<protein>
    <submittedName>
        <fullName evidence="1">Uncharacterized protein</fullName>
    </submittedName>
</protein>
<comment type="caution">
    <text evidence="1">The sequence shown here is derived from an EMBL/GenBank/DDBJ whole genome shotgun (WGS) entry which is preliminary data.</text>
</comment>